<dbReference type="Proteomes" id="UP000621540">
    <property type="component" value="Unassembled WGS sequence"/>
</dbReference>
<organism evidence="2 3">
    <name type="scientific">Roseburia yibonii</name>
    <dbReference type="NCBI Taxonomy" id="2763063"/>
    <lineage>
        <taxon>Bacteria</taxon>
        <taxon>Bacillati</taxon>
        <taxon>Bacillota</taxon>
        <taxon>Clostridia</taxon>
        <taxon>Lachnospirales</taxon>
        <taxon>Lachnospiraceae</taxon>
        <taxon>Roseburia</taxon>
    </lineage>
</organism>
<dbReference type="EMBL" id="JACOQH010000005">
    <property type="protein sequence ID" value="MBC5754026.1"/>
    <property type="molecule type" value="Genomic_DNA"/>
</dbReference>
<sequence>MEQKDWKPGIRAKHFSLSEEDGCIRDETGRMYRAQSKNVYKPEQKERQGGIAADDFPW</sequence>
<proteinExistence type="predicted"/>
<evidence type="ECO:0000313" key="2">
    <source>
        <dbReference type="EMBL" id="MBC5754026.1"/>
    </source>
</evidence>
<protein>
    <submittedName>
        <fullName evidence="2">Uncharacterized protein</fullName>
    </submittedName>
</protein>
<accession>A0ABR7IAV7</accession>
<reference evidence="2 3" key="1">
    <citation type="submission" date="2020-08" db="EMBL/GenBank/DDBJ databases">
        <title>Genome public.</title>
        <authorList>
            <person name="Liu C."/>
            <person name="Sun Q."/>
        </authorList>
    </citation>
    <scope>NUCLEOTIDE SEQUENCE [LARGE SCALE GENOMIC DNA]</scope>
    <source>
        <strain evidence="2 3">BX0805</strain>
    </source>
</reference>
<gene>
    <name evidence="2" type="ORF">H8Z76_08295</name>
</gene>
<evidence type="ECO:0000313" key="3">
    <source>
        <dbReference type="Proteomes" id="UP000621540"/>
    </source>
</evidence>
<dbReference type="RefSeq" id="WP_022514522.1">
    <property type="nucleotide sequence ID" value="NZ_JACOQH010000005.1"/>
</dbReference>
<feature type="region of interest" description="Disordered" evidence="1">
    <location>
        <begin position="38"/>
        <end position="58"/>
    </location>
</feature>
<keyword evidence="3" id="KW-1185">Reference proteome</keyword>
<name>A0ABR7IAV7_9FIRM</name>
<evidence type="ECO:0000256" key="1">
    <source>
        <dbReference type="SAM" id="MobiDB-lite"/>
    </source>
</evidence>
<comment type="caution">
    <text evidence="2">The sequence shown here is derived from an EMBL/GenBank/DDBJ whole genome shotgun (WGS) entry which is preliminary data.</text>
</comment>